<dbReference type="Pfam" id="PF12796">
    <property type="entry name" value="Ank_2"/>
    <property type="match status" value="1"/>
</dbReference>
<evidence type="ECO:0000256" key="3">
    <source>
        <dbReference type="ARBA" id="ARBA00022737"/>
    </source>
</evidence>
<evidence type="ECO:0000313" key="10">
    <source>
        <dbReference type="EMBL" id="TYI88513.1"/>
    </source>
</evidence>
<dbReference type="Pfam" id="PF00023">
    <property type="entry name" value="Ank"/>
    <property type="match status" value="1"/>
</dbReference>
<organism evidence="10 11">
    <name type="scientific">Gossypium mustelinum</name>
    <name type="common">Cotton</name>
    <name type="synonym">Gossypium caicoense</name>
    <dbReference type="NCBI Taxonomy" id="34275"/>
    <lineage>
        <taxon>Eukaryota</taxon>
        <taxon>Viridiplantae</taxon>
        <taxon>Streptophyta</taxon>
        <taxon>Embryophyta</taxon>
        <taxon>Tracheophyta</taxon>
        <taxon>Spermatophyta</taxon>
        <taxon>Magnoliopsida</taxon>
        <taxon>eudicotyledons</taxon>
        <taxon>Gunneridae</taxon>
        <taxon>Pentapetalae</taxon>
        <taxon>rosids</taxon>
        <taxon>malvids</taxon>
        <taxon>Malvales</taxon>
        <taxon>Malvaceae</taxon>
        <taxon>Malvoideae</taxon>
        <taxon>Gossypium</taxon>
    </lineage>
</organism>
<dbReference type="InterPro" id="IPR036770">
    <property type="entry name" value="Ankyrin_rpt-contain_sf"/>
</dbReference>
<feature type="transmembrane region" description="Helical" evidence="8">
    <location>
        <begin position="473"/>
        <end position="490"/>
    </location>
</feature>
<evidence type="ECO:0000256" key="1">
    <source>
        <dbReference type="ARBA" id="ARBA00004141"/>
    </source>
</evidence>
<sequence>MEPREPEQNITHIEASLYNAAAEGNIEVFNNKQGLQLESLKTPNQDNVLHVNLATEETVKFSIIKIISLGFVPSYPFLDLFVTMIKREKKSDFIEQILSNCPSLLFQTNAKGQTPLHVAARYGHSAIVKLLIKSCAKARDGDLELGMDQVSAVREMLRITDQESNTALHEAAGCGNVEAVKALLEFEDPDFPYSANKKQETSLYIAAKRGDGGVLSVILDKSKSTAHGGPHGRTALHAAAMAGDADCCEKVDNKGLNLLHYLAFGGYFYPVELSLFKRGGIDVVYGSLRNLMKLEDAFGMTPQEVYNVVQYEKHNHKQEQINELLEEIENDQVADKPVRPICSPTISAESLEKKREGHLVVAGLIATVTFSAAITVPGGFKSEKGFEEGTPFLIHKAAFITFVISNSLAFILSLSTLSVHLRTTYFFSSNSNQRRKIVSTRLTAINLLNRALIAMVIAFSTGSYVVLKPSHGLAIASCLVGPAFVLTSLFTRKWILFLLWISDYFVNMFIPVTLV</sequence>
<evidence type="ECO:0000256" key="2">
    <source>
        <dbReference type="ARBA" id="ARBA00022692"/>
    </source>
</evidence>
<dbReference type="PROSITE" id="PS50297">
    <property type="entry name" value="ANK_REP_REGION"/>
    <property type="match status" value="1"/>
</dbReference>
<keyword evidence="4 8" id="KW-1133">Transmembrane helix</keyword>
<dbReference type="Pfam" id="PF13962">
    <property type="entry name" value="PGG"/>
    <property type="match status" value="1"/>
</dbReference>
<evidence type="ECO:0000256" key="4">
    <source>
        <dbReference type="ARBA" id="ARBA00022989"/>
    </source>
</evidence>
<keyword evidence="3" id="KW-0677">Repeat</keyword>
<feature type="transmembrane region" description="Helical" evidence="8">
    <location>
        <begin position="359"/>
        <end position="377"/>
    </location>
</feature>
<feature type="transmembrane region" description="Helical" evidence="8">
    <location>
        <begin position="442"/>
        <end position="467"/>
    </location>
</feature>
<feature type="transmembrane region" description="Helical" evidence="8">
    <location>
        <begin position="397"/>
        <end position="421"/>
    </location>
</feature>
<dbReference type="SUPFAM" id="SSF48403">
    <property type="entry name" value="Ankyrin repeat"/>
    <property type="match status" value="1"/>
</dbReference>
<dbReference type="PROSITE" id="PS50088">
    <property type="entry name" value="ANK_REPEAT"/>
    <property type="match status" value="1"/>
</dbReference>
<dbReference type="EMBL" id="CM017652">
    <property type="protein sequence ID" value="TYI88513.1"/>
    <property type="molecule type" value="Genomic_DNA"/>
</dbReference>
<dbReference type="InterPro" id="IPR002110">
    <property type="entry name" value="Ankyrin_rpt"/>
</dbReference>
<dbReference type="InterPro" id="IPR026961">
    <property type="entry name" value="PGG_dom"/>
</dbReference>
<keyword evidence="2 8" id="KW-0812">Transmembrane</keyword>
<accession>A0A5D2VGK4</accession>
<evidence type="ECO:0000256" key="8">
    <source>
        <dbReference type="SAM" id="Phobius"/>
    </source>
</evidence>
<evidence type="ECO:0000313" key="11">
    <source>
        <dbReference type="Proteomes" id="UP000323597"/>
    </source>
</evidence>
<gene>
    <name evidence="10" type="ORF">E1A91_D04G215200v1</name>
</gene>
<dbReference type="Proteomes" id="UP000323597">
    <property type="component" value="Chromosome D04"/>
</dbReference>
<evidence type="ECO:0000256" key="7">
    <source>
        <dbReference type="PROSITE-ProRule" id="PRU00023"/>
    </source>
</evidence>
<evidence type="ECO:0000256" key="6">
    <source>
        <dbReference type="ARBA" id="ARBA00023136"/>
    </source>
</evidence>
<protein>
    <recommendedName>
        <fullName evidence="9">PGG domain-containing protein</fullName>
    </recommendedName>
</protein>
<keyword evidence="5 7" id="KW-0040">ANK repeat</keyword>
<dbReference type="Gene3D" id="1.25.40.20">
    <property type="entry name" value="Ankyrin repeat-containing domain"/>
    <property type="match status" value="1"/>
</dbReference>
<evidence type="ECO:0000256" key="5">
    <source>
        <dbReference type="ARBA" id="ARBA00023043"/>
    </source>
</evidence>
<name>A0A5D2VGK4_GOSMU</name>
<dbReference type="PANTHER" id="PTHR24186:SF50">
    <property type="entry name" value="ANKYRIN REPEAT-CONTAINING PROTEIN ITN1-LIKE ISOFORM X1"/>
    <property type="match status" value="1"/>
</dbReference>
<dbReference type="SMART" id="SM00248">
    <property type="entry name" value="ANK"/>
    <property type="match status" value="4"/>
</dbReference>
<dbReference type="PANTHER" id="PTHR24186">
    <property type="entry name" value="PROTEIN PHOSPHATASE 1 REGULATORY SUBUNIT"/>
    <property type="match status" value="1"/>
</dbReference>
<dbReference type="GO" id="GO:0005886">
    <property type="term" value="C:plasma membrane"/>
    <property type="evidence" value="ECO:0007669"/>
    <property type="project" value="TreeGrafter"/>
</dbReference>
<comment type="subcellular location">
    <subcellularLocation>
        <location evidence="1">Membrane</location>
        <topology evidence="1">Multi-pass membrane protein</topology>
    </subcellularLocation>
</comment>
<proteinExistence type="predicted"/>
<reference evidence="10 11" key="1">
    <citation type="submission" date="2019-07" db="EMBL/GenBank/DDBJ databases">
        <title>WGS assembly of Gossypium mustelinum.</title>
        <authorList>
            <person name="Chen Z.J."/>
            <person name="Sreedasyam A."/>
            <person name="Ando A."/>
            <person name="Song Q."/>
            <person name="De L."/>
            <person name="Hulse-Kemp A."/>
            <person name="Ding M."/>
            <person name="Ye W."/>
            <person name="Kirkbride R."/>
            <person name="Jenkins J."/>
            <person name="Plott C."/>
            <person name="Lovell J."/>
            <person name="Lin Y.-M."/>
            <person name="Vaughn R."/>
            <person name="Liu B."/>
            <person name="Li W."/>
            <person name="Simpson S."/>
            <person name="Scheffler B."/>
            <person name="Saski C."/>
            <person name="Grover C."/>
            <person name="Hu G."/>
            <person name="Conover J."/>
            <person name="Carlson J."/>
            <person name="Shu S."/>
            <person name="Boston L."/>
            <person name="Williams M."/>
            <person name="Peterson D."/>
            <person name="Mcgee K."/>
            <person name="Jones D."/>
            <person name="Wendel J."/>
            <person name="Stelly D."/>
            <person name="Grimwood J."/>
            <person name="Schmutz J."/>
        </authorList>
    </citation>
    <scope>NUCLEOTIDE SEQUENCE [LARGE SCALE GENOMIC DNA]</scope>
    <source>
        <strain evidence="10">1408120.09</strain>
    </source>
</reference>
<feature type="domain" description="PGG" evidence="9">
    <location>
        <begin position="349"/>
        <end position="466"/>
    </location>
</feature>
<feature type="repeat" description="ANK" evidence="7">
    <location>
        <begin position="111"/>
        <end position="143"/>
    </location>
</feature>
<feature type="transmembrane region" description="Helical" evidence="8">
    <location>
        <begin position="497"/>
        <end position="514"/>
    </location>
</feature>
<dbReference type="AlphaFoldDB" id="A0A5D2VGK4"/>
<keyword evidence="11" id="KW-1185">Reference proteome</keyword>
<keyword evidence="6 8" id="KW-0472">Membrane</keyword>
<evidence type="ECO:0000259" key="9">
    <source>
        <dbReference type="Pfam" id="PF13962"/>
    </source>
</evidence>